<keyword evidence="1" id="KW-0732">Signal</keyword>
<name>A0A9W2XI11_BETSP</name>
<dbReference type="GeneID" id="114847486"/>
<reference evidence="3" key="1">
    <citation type="submission" date="2025-08" db="UniProtKB">
        <authorList>
            <consortium name="RefSeq"/>
        </authorList>
    </citation>
    <scope>IDENTIFICATION</scope>
</reference>
<evidence type="ECO:0000313" key="2">
    <source>
        <dbReference type="Proteomes" id="UP000515150"/>
    </source>
</evidence>
<dbReference type="InterPro" id="IPR029250">
    <property type="entry name" value="ECPIP"/>
</dbReference>
<dbReference type="AlphaFoldDB" id="A0A9W2XI11"/>
<keyword evidence="2" id="KW-1185">Reference proteome</keyword>
<dbReference type="PANTHER" id="PTHR35658">
    <property type="entry name" value="RCG58666, ISOFORM CRA_A"/>
    <property type="match status" value="1"/>
</dbReference>
<organism evidence="2 3">
    <name type="scientific">Betta splendens</name>
    <name type="common">Siamese fighting fish</name>
    <dbReference type="NCBI Taxonomy" id="158456"/>
    <lineage>
        <taxon>Eukaryota</taxon>
        <taxon>Metazoa</taxon>
        <taxon>Chordata</taxon>
        <taxon>Craniata</taxon>
        <taxon>Vertebrata</taxon>
        <taxon>Euteleostomi</taxon>
        <taxon>Actinopterygii</taxon>
        <taxon>Neopterygii</taxon>
        <taxon>Teleostei</taxon>
        <taxon>Neoteleostei</taxon>
        <taxon>Acanthomorphata</taxon>
        <taxon>Anabantaria</taxon>
        <taxon>Anabantiformes</taxon>
        <taxon>Anabantoidei</taxon>
        <taxon>Osphronemidae</taxon>
        <taxon>Betta</taxon>
    </lineage>
</organism>
<dbReference type="OrthoDB" id="8434774at2759"/>
<dbReference type="RefSeq" id="XP_055361347.1">
    <property type="nucleotide sequence ID" value="XM_055505372.1"/>
</dbReference>
<evidence type="ECO:0000256" key="1">
    <source>
        <dbReference type="SAM" id="SignalP"/>
    </source>
</evidence>
<evidence type="ECO:0000313" key="3">
    <source>
        <dbReference type="RefSeq" id="XP_055361347.1"/>
    </source>
</evidence>
<protein>
    <submittedName>
        <fullName evidence="3">Uncharacterized protein C21orf62 homolog</fullName>
    </submittedName>
</protein>
<feature type="chain" id="PRO_5040891042" evidence="1">
    <location>
        <begin position="24"/>
        <end position="242"/>
    </location>
</feature>
<proteinExistence type="predicted"/>
<feature type="signal peptide" evidence="1">
    <location>
        <begin position="1"/>
        <end position="23"/>
    </location>
</feature>
<gene>
    <name evidence="3" type="primary">LOC114847486</name>
</gene>
<accession>A0A9W2XI11</accession>
<dbReference type="Pfam" id="PF15137">
    <property type="entry name" value="ECPIP"/>
    <property type="match status" value="1"/>
</dbReference>
<dbReference type="PANTHER" id="PTHR35658:SF1">
    <property type="entry name" value="CHROMOSOME 21 OPEN READING FRAME 62"/>
    <property type="match status" value="1"/>
</dbReference>
<sequence length="242" mass="26363">MPLNVFSFAPLLWLPLLLTPVTQRADSAPTSEAARLFNTTLWFHGGAYNLRSCSCYAPVRDCDEALANTLCRCHTVPLSALPDTGVREPGRLVIWVKETWVLEKLLKRGVVGHLQLSFCGTAPVKSQCLALVGLQTLQVHNTAAEVPFSRQEITVSPAAKLTAELEGLFSSSIHVSILDTAVLKGVSALKAYTVVRPPAASLSQHIRSQVLPLALTQFVTPDNSLDSSEHEPLHNLLITFIY</sequence>
<dbReference type="KEGG" id="bspl:114847486"/>
<dbReference type="Proteomes" id="UP000515150">
    <property type="component" value="Chromosome 21"/>
</dbReference>